<dbReference type="PROSITE" id="PS50082">
    <property type="entry name" value="WD_REPEATS_2"/>
    <property type="match status" value="2"/>
</dbReference>
<feature type="compositionally biased region" description="Basic and acidic residues" evidence="2">
    <location>
        <begin position="429"/>
        <end position="441"/>
    </location>
</feature>
<dbReference type="Proteomes" id="UP000318288">
    <property type="component" value="Unassembled WGS sequence"/>
</dbReference>
<dbReference type="PANTHER" id="PTHR19879">
    <property type="entry name" value="TRANSCRIPTION INITIATION FACTOR TFIID"/>
    <property type="match status" value="1"/>
</dbReference>
<dbReference type="RefSeq" id="WP_146456777.1">
    <property type="nucleotide sequence ID" value="NZ_SJPW01000002.1"/>
</dbReference>
<feature type="region of interest" description="Disordered" evidence="2">
    <location>
        <begin position="320"/>
        <end position="441"/>
    </location>
</feature>
<comment type="caution">
    <text evidence="5">The sequence shown here is derived from an EMBL/GenBank/DDBJ whole genome shotgun (WGS) entry which is preliminary data.</text>
</comment>
<dbReference type="SUPFAM" id="SSF50998">
    <property type="entry name" value="Quinoprotein alcohol dehydrogenase-like"/>
    <property type="match status" value="1"/>
</dbReference>
<dbReference type="InterPro" id="IPR015943">
    <property type="entry name" value="WD40/YVTN_repeat-like_dom_sf"/>
</dbReference>
<feature type="repeat" description="WD" evidence="1">
    <location>
        <begin position="496"/>
        <end position="537"/>
    </location>
</feature>
<dbReference type="Pfam" id="PF13828">
    <property type="entry name" value="DUF4190"/>
    <property type="match status" value="1"/>
</dbReference>
<keyword evidence="3" id="KW-0472">Membrane</keyword>
<dbReference type="SMART" id="SM00320">
    <property type="entry name" value="WD40"/>
    <property type="match status" value="5"/>
</dbReference>
<keyword evidence="1" id="KW-0853">WD repeat</keyword>
<keyword evidence="6" id="KW-1185">Reference proteome</keyword>
<dbReference type="Gene3D" id="2.130.10.10">
    <property type="entry name" value="YVTN repeat-like/Quinoprotein amine dehydrogenase"/>
    <property type="match status" value="2"/>
</dbReference>
<dbReference type="OrthoDB" id="251024at2"/>
<feature type="repeat" description="WD" evidence="1">
    <location>
        <begin position="451"/>
        <end position="492"/>
    </location>
</feature>
<dbReference type="EMBL" id="SJPW01000002">
    <property type="protein sequence ID" value="TWU59281.1"/>
    <property type="molecule type" value="Genomic_DNA"/>
</dbReference>
<dbReference type="InterPro" id="IPR011047">
    <property type="entry name" value="Quinoprotein_ADH-like_sf"/>
</dbReference>
<feature type="transmembrane region" description="Helical" evidence="3">
    <location>
        <begin position="218"/>
        <end position="243"/>
    </location>
</feature>
<dbReference type="InterPro" id="IPR025241">
    <property type="entry name" value="DUF4190"/>
</dbReference>
<keyword evidence="3" id="KW-1133">Transmembrane helix</keyword>
<evidence type="ECO:0000256" key="1">
    <source>
        <dbReference type="PROSITE-ProRule" id="PRU00221"/>
    </source>
</evidence>
<gene>
    <name evidence="5" type="ORF">Poly51_20680</name>
</gene>
<dbReference type="AlphaFoldDB" id="A0A5C6FI15"/>
<proteinExistence type="predicted"/>
<organism evidence="5 6">
    <name type="scientific">Rubripirellula tenax</name>
    <dbReference type="NCBI Taxonomy" id="2528015"/>
    <lineage>
        <taxon>Bacteria</taxon>
        <taxon>Pseudomonadati</taxon>
        <taxon>Planctomycetota</taxon>
        <taxon>Planctomycetia</taxon>
        <taxon>Pirellulales</taxon>
        <taxon>Pirellulaceae</taxon>
        <taxon>Rubripirellula</taxon>
    </lineage>
</organism>
<accession>A0A5C6FI15</accession>
<feature type="domain" description="DUF4190" evidence="4">
    <location>
        <begin position="213"/>
        <end position="281"/>
    </location>
</feature>
<evidence type="ECO:0000313" key="6">
    <source>
        <dbReference type="Proteomes" id="UP000318288"/>
    </source>
</evidence>
<feature type="compositionally biased region" description="Pro residues" evidence="2">
    <location>
        <begin position="365"/>
        <end position="397"/>
    </location>
</feature>
<evidence type="ECO:0000256" key="3">
    <source>
        <dbReference type="SAM" id="Phobius"/>
    </source>
</evidence>
<reference evidence="5 6" key="1">
    <citation type="submission" date="2019-02" db="EMBL/GenBank/DDBJ databases">
        <title>Deep-cultivation of Planctomycetes and their phenomic and genomic characterization uncovers novel biology.</title>
        <authorList>
            <person name="Wiegand S."/>
            <person name="Jogler M."/>
            <person name="Boedeker C."/>
            <person name="Pinto D."/>
            <person name="Vollmers J."/>
            <person name="Rivas-Marin E."/>
            <person name="Kohn T."/>
            <person name="Peeters S.H."/>
            <person name="Heuer A."/>
            <person name="Rast P."/>
            <person name="Oberbeckmann S."/>
            <person name="Bunk B."/>
            <person name="Jeske O."/>
            <person name="Meyerdierks A."/>
            <person name="Storesund J.E."/>
            <person name="Kallscheuer N."/>
            <person name="Luecker S."/>
            <person name="Lage O.M."/>
            <person name="Pohl T."/>
            <person name="Merkel B.J."/>
            <person name="Hornburger P."/>
            <person name="Mueller R.-W."/>
            <person name="Bruemmer F."/>
            <person name="Labrenz M."/>
            <person name="Spormann A.M."/>
            <person name="Op Den Camp H."/>
            <person name="Overmann J."/>
            <person name="Amann R."/>
            <person name="Jetten M.S.M."/>
            <person name="Mascher T."/>
            <person name="Medema M.H."/>
            <person name="Devos D.P."/>
            <person name="Kaster A.-K."/>
            <person name="Ovreas L."/>
            <person name="Rohde M."/>
            <person name="Galperin M.Y."/>
            <person name="Jogler C."/>
        </authorList>
    </citation>
    <scope>NUCLEOTIDE SEQUENCE [LARGE SCALE GENOMIC DNA]</scope>
    <source>
        <strain evidence="5 6">Poly51</strain>
    </source>
</reference>
<name>A0A5C6FI15_9BACT</name>
<sequence>MPYCGACNSFILGGGKSEGGKRYCNAKCLEVGRTINYVGDIPDDIISKRAWQMRDAACARCGGPGPLDFHGGQQVISVIILTWTTDATVFGCHRCGKNAAIKATVTTLFAGWWGFPWGLIMTPIVLVTNTVALLQSTPPGPSARLLDAAKMDMAAQLRQRVESDAEEEAYMGVEATASSPTVRAFAAAPNSGHPLARPMPALVTVAPASPSSLAITSLVFGVLSIFAFCLMGLSLVTSIVAVVTGHMAMNRIKNSGGRLTGDGLALTGLIIGYVMLLLSAIWVTVLVISFMQPARRMPAFPQPEMPEMLEKMGKMGKMEKMEPELPSRDALQPPRPSVLPVESTSPPANFGNVPVVPPNQFSPNQFPPGYMPPGYAPPSYTPPPFQPNPFQPMPELPPTDSLRRPAINPFEPTNRTPPSPDPSSRRPTSRPESRATNRNDEGLDADVVYSFADMGWSVKSLAFSPDKRFLVAGKMDAKLLIFDLVNGKQIVEIDDLRDDLGQVTAVAFSPDGKRVIAAGYKGTIATWQMDESGQLTDRQFIAGHSDEVQSLSISPTSTYMMSGSSRGQLVWQPVAQNGTVSFRKLNAFPKSVMAIHLPSKGLEALATDGQSVVTVDLKNATEIHRTEMRRGRPQAVAFSPDGGRVAITSGYAIDVFDTATRANVMKIDTDHEIQWSIGFMPDGKRIYSGGRGQVTLWDAISGEPIKRLNVGGNLYIKAIAISDDMQWLATIPDSAGQTLRVIRIPQ</sequence>
<evidence type="ECO:0000256" key="2">
    <source>
        <dbReference type="SAM" id="MobiDB-lite"/>
    </source>
</evidence>
<feature type="transmembrane region" description="Helical" evidence="3">
    <location>
        <begin position="264"/>
        <end position="291"/>
    </location>
</feature>
<protein>
    <submittedName>
        <fullName evidence="5">WD domain, G-beta repeat</fullName>
    </submittedName>
</protein>
<dbReference type="PANTHER" id="PTHR19879:SF9">
    <property type="entry name" value="TRANSCRIPTION INITIATION FACTOR TFIID SUBUNIT 5"/>
    <property type="match status" value="1"/>
</dbReference>
<keyword evidence="3" id="KW-0812">Transmembrane</keyword>
<evidence type="ECO:0000259" key="4">
    <source>
        <dbReference type="Pfam" id="PF13828"/>
    </source>
</evidence>
<evidence type="ECO:0000313" key="5">
    <source>
        <dbReference type="EMBL" id="TWU59281.1"/>
    </source>
</evidence>
<dbReference type="InterPro" id="IPR001680">
    <property type="entry name" value="WD40_rpt"/>
</dbReference>
<dbReference type="Pfam" id="PF00400">
    <property type="entry name" value="WD40"/>
    <property type="match status" value="4"/>
</dbReference>